<accession>A0ABU7S689</accession>
<dbReference type="Gene3D" id="1.10.10.10">
    <property type="entry name" value="Winged helix-like DNA-binding domain superfamily/Winged helix DNA-binding domain"/>
    <property type="match status" value="1"/>
</dbReference>
<dbReference type="Pfam" id="PF00392">
    <property type="entry name" value="GntR"/>
    <property type="match status" value="1"/>
</dbReference>
<organism evidence="5 6">
    <name type="scientific">Plantactinospora veratri</name>
    <dbReference type="NCBI Taxonomy" id="1436122"/>
    <lineage>
        <taxon>Bacteria</taxon>
        <taxon>Bacillati</taxon>
        <taxon>Actinomycetota</taxon>
        <taxon>Actinomycetes</taxon>
        <taxon>Micromonosporales</taxon>
        <taxon>Micromonosporaceae</taxon>
        <taxon>Plantactinospora</taxon>
    </lineage>
</organism>
<comment type="caution">
    <text evidence="5">The sequence shown here is derived from an EMBL/GenBank/DDBJ whole genome shotgun (WGS) entry which is preliminary data.</text>
</comment>
<dbReference type="PROSITE" id="PS50949">
    <property type="entry name" value="HTH_GNTR"/>
    <property type="match status" value="1"/>
</dbReference>
<keyword evidence="1" id="KW-0805">Transcription regulation</keyword>
<dbReference type="SUPFAM" id="SSF46785">
    <property type="entry name" value="Winged helix' DNA-binding domain"/>
    <property type="match status" value="1"/>
</dbReference>
<gene>
    <name evidence="5" type="ORF">V1634_01355</name>
</gene>
<dbReference type="InterPro" id="IPR036388">
    <property type="entry name" value="WH-like_DNA-bd_sf"/>
</dbReference>
<dbReference type="Proteomes" id="UP001339911">
    <property type="component" value="Unassembled WGS sequence"/>
</dbReference>
<sequence>MPIEPIYTRIVADIRAKIASGELKPGDKLPSVSELRAQYNASNTAVRNAMLVLREAGLIVGHQGKGVYVREPGT</sequence>
<evidence type="ECO:0000256" key="3">
    <source>
        <dbReference type="ARBA" id="ARBA00023163"/>
    </source>
</evidence>
<keyword evidence="6" id="KW-1185">Reference proteome</keyword>
<dbReference type="RefSeq" id="WP_331205866.1">
    <property type="nucleotide sequence ID" value="NZ_JAZGQL010000001.1"/>
</dbReference>
<evidence type="ECO:0000256" key="1">
    <source>
        <dbReference type="ARBA" id="ARBA00023015"/>
    </source>
</evidence>
<dbReference type="SMART" id="SM00345">
    <property type="entry name" value="HTH_GNTR"/>
    <property type="match status" value="1"/>
</dbReference>
<evidence type="ECO:0000313" key="5">
    <source>
        <dbReference type="EMBL" id="MEE6305481.1"/>
    </source>
</evidence>
<dbReference type="EMBL" id="JAZGQL010000001">
    <property type="protein sequence ID" value="MEE6305481.1"/>
    <property type="molecule type" value="Genomic_DNA"/>
</dbReference>
<keyword evidence="2" id="KW-0238">DNA-binding</keyword>
<proteinExistence type="predicted"/>
<dbReference type="InterPro" id="IPR036390">
    <property type="entry name" value="WH_DNA-bd_sf"/>
</dbReference>
<feature type="domain" description="HTH gntR-type" evidence="4">
    <location>
        <begin position="4"/>
        <end position="72"/>
    </location>
</feature>
<dbReference type="InterPro" id="IPR050679">
    <property type="entry name" value="Bact_HTH_transcr_reg"/>
</dbReference>
<evidence type="ECO:0000256" key="2">
    <source>
        <dbReference type="ARBA" id="ARBA00023125"/>
    </source>
</evidence>
<keyword evidence="3" id="KW-0804">Transcription</keyword>
<name>A0ABU7S689_9ACTN</name>
<dbReference type="InterPro" id="IPR000524">
    <property type="entry name" value="Tscrpt_reg_HTH_GntR"/>
</dbReference>
<dbReference type="PANTHER" id="PTHR44846:SF17">
    <property type="entry name" value="GNTR-FAMILY TRANSCRIPTIONAL REGULATOR"/>
    <property type="match status" value="1"/>
</dbReference>
<evidence type="ECO:0000313" key="6">
    <source>
        <dbReference type="Proteomes" id="UP001339911"/>
    </source>
</evidence>
<reference evidence="5 6" key="1">
    <citation type="submission" date="2024-01" db="EMBL/GenBank/DDBJ databases">
        <title>Genome insights into Plantactinospora veratri sp. nov.</title>
        <authorList>
            <person name="Wang L."/>
        </authorList>
    </citation>
    <scope>NUCLEOTIDE SEQUENCE [LARGE SCALE GENOMIC DNA]</scope>
    <source>
        <strain evidence="5 6">NEAU-FHS4</strain>
    </source>
</reference>
<protein>
    <submittedName>
        <fullName evidence="5">Winged helix-turn-helix domain-containing protein</fullName>
    </submittedName>
</protein>
<dbReference type="PANTHER" id="PTHR44846">
    <property type="entry name" value="MANNOSYL-D-GLYCERATE TRANSPORT/METABOLISM SYSTEM REPRESSOR MNGR-RELATED"/>
    <property type="match status" value="1"/>
</dbReference>
<dbReference type="CDD" id="cd07377">
    <property type="entry name" value="WHTH_GntR"/>
    <property type="match status" value="1"/>
</dbReference>
<evidence type="ECO:0000259" key="4">
    <source>
        <dbReference type="PROSITE" id="PS50949"/>
    </source>
</evidence>